<protein>
    <recommendedName>
        <fullName evidence="2">Notch C-terminal domain-containing protein</fullName>
    </recommendedName>
</protein>
<feature type="domain" description="Notch C-terminal" evidence="2">
    <location>
        <begin position="33"/>
        <end position="84"/>
    </location>
</feature>
<feature type="compositionally biased region" description="Polar residues" evidence="1">
    <location>
        <begin position="17"/>
        <end position="42"/>
    </location>
</feature>
<reference evidence="3 4" key="1">
    <citation type="journal article" date="2013" name="Genome Biol.">
        <title>Draft genome of the mountain pine beetle, Dendroctonus ponderosae Hopkins, a major forest pest.</title>
        <authorList>
            <person name="Keeling C.I."/>
            <person name="Yuen M.M."/>
            <person name="Liao N.Y."/>
            <person name="Docking T.R."/>
            <person name="Chan S.K."/>
            <person name="Taylor G.A."/>
            <person name="Palmquist D.L."/>
            <person name="Jackman S.D."/>
            <person name="Nguyen A."/>
            <person name="Li M."/>
            <person name="Henderson H."/>
            <person name="Janes J.K."/>
            <person name="Zhao Y."/>
            <person name="Pandoh P."/>
            <person name="Moore R."/>
            <person name="Sperling F.A."/>
            <person name="Huber D.P."/>
            <person name="Birol I."/>
            <person name="Jones S.J."/>
            <person name="Bohlmann J."/>
        </authorList>
    </citation>
    <scope>NUCLEOTIDE SEQUENCE</scope>
</reference>
<name>U4UI74_DENPD</name>
<evidence type="ECO:0000259" key="2">
    <source>
        <dbReference type="SMART" id="SM01334"/>
    </source>
</evidence>
<feature type="compositionally biased region" description="Polar residues" evidence="1">
    <location>
        <begin position="71"/>
        <end position="86"/>
    </location>
</feature>
<gene>
    <name evidence="3" type="ORF">D910_09375</name>
</gene>
<dbReference type="AlphaFoldDB" id="U4UI74"/>
<dbReference type="Proteomes" id="UP000030742">
    <property type="component" value="Unassembled WGS sequence"/>
</dbReference>
<dbReference type="OrthoDB" id="283575at2759"/>
<feature type="region of interest" description="Disordered" evidence="1">
    <location>
        <begin position="17"/>
        <end position="107"/>
    </location>
</feature>
<evidence type="ECO:0000256" key="1">
    <source>
        <dbReference type="SAM" id="MobiDB-lite"/>
    </source>
</evidence>
<organism evidence="3 4">
    <name type="scientific">Dendroctonus ponderosae</name>
    <name type="common">Mountain pine beetle</name>
    <dbReference type="NCBI Taxonomy" id="77166"/>
    <lineage>
        <taxon>Eukaryota</taxon>
        <taxon>Metazoa</taxon>
        <taxon>Ecdysozoa</taxon>
        <taxon>Arthropoda</taxon>
        <taxon>Hexapoda</taxon>
        <taxon>Insecta</taxon>
        <taxon>Pterygota</taxon>
        <taxon>Neoptera</taxon>
        <taxon>Endopterygota</taxon>
        <taxon>Coleoptera</taxon>
        <taxon>Polyphaga</taxon>
        <taxon>Cucujiformia</taxon>
        <taxon>Curculionidae</taxon>
        <taxon>Scolytinae</taxon>
        <taxon>Dendroctonus</taxon>
    </lineage>
</organism>
<dbReference type="InterPro" id="IPR024600">
    <property type="entry name" value="Notch_C"/>
</dbReference>
<accession>U4UI74</accession>
<evidence type="ECO:0000313" key="3">
    <source>
        <dbReference type="EMBL" id="ERL92053.1"/>
    </source>
</evidence>
<dbReference type="SMART" id="SM01334">
    <property type="entry name" value="DUF3454"/>
    <property type="match status" value="1"/>
</dbReference>
<proteinExistence type="predicted"/>
<dbReference type="EMBL" id="KB632309">
    <property type="protein sequence ID" value="ERL92053.1"/>
    <property type="molecule type" value="Genomic_DNA"/>
</dbReference>
<dbReference type="STRING" id="77166.U4UI74"/>
<feature type="compositionally biased region" description="Low complexity" evidence="1">
    <location>
        <begin position="59"/>
        <end position="70"/>
    </location>
</feature>
<evidence type="ECO:0000313" key="4">
    <source>
        <dbReference type="Proteomes" id="UP000030742"/>
    </source>
</evidence>
<sequence length="107" mass="11436">MPLSYMGCNATQGMVQGQTQAGQSQAPQGYTQSNYYMTPPSQHSDHLLPDNFPTPSPESPGHWSSSSPRSCNSDWSENVASPNTATYIAPSTIGGHQTNKGSDAIYI</sequence>